<gene>
    <name evidence="1" type="ORF">GBG18_15190</name>
</gene>
<comment type="caution">
    <text evidence="1">The sequence shown here is derived from an EMBL/GenBank/DDBJ whole genome shotgun (WGS) entry which is preliminary data.</text>
</comment>
<protein>
    <submittedName>
        <fullName evidence="1">IS30 family transposase</fullName>
    </submittedName>
</protein>
<dbReference type="EMBL" id="WFKJ01000145">
    <property type="protein sequence ID" value="KAB7884531.1"/>
    <property type="molecule type" value="Genomic_DNA"/>
</dbReference>
<dbReference type="Proteomes" id="UP000461010">
    <property type="component" value="Unassembled WGS sequence"/>
</dbReference>
<dbReference type="PANTHER" id="PTHR10948:SF23">
    <property type="entry name" value="TRANSPOSASE INSI FOR INSERTION SEQUENCE ELEMENT IS30A-RELATED"/>
    <property type="match status" value="1"/>
</dbReference>
<feature type="non-terminal residue" evidence="1">
    <location>
        <position position="1"/>
    </location>
</feature>
<evidence type="ECO:0000313" key="1">
    <source>
        <dbReference type="EMBL" id="KAB7884531.1"/>
    </source>
</evidence>
<dbReference type="InterPro" id="IPR051917">
    <property type="entry name" value="Transposase-Integrase"/>
</dbReference>
<feature type="non-terminal residue" evidence="1">
    <location>
        <position position="90"/>
    </location>
</feature>
<accession>A0ABQ6VH01</accession>
<name>A0ABQ6VH01_9BACT</name>
<sequence length="90" mass="10750">SRELKRNSKNGYYSAEYAEILSVSRDKNKRTNKKLTNKVKLLISKYLKKSWSPEQISGRLKKDKIINISHETIYRYIYKNQRHGGKLYKL</sequence>
<reference evidence="1 2" key="1">
    <citation type="submission" date="2019-10" db="EMBL/GenBank/DDBJ databases">
        <title>Poseidonibacter ostreae sp. nov., isolated from the gut of the Ostrea denselamellosa.</title>
        <authorList>
            <person name="Choi A."/>
        </authorList>
    </citation>
    <scope>NUCLEOTIDE SEQUENCE [LARGE SCALE GENOMIC DNA]</scope>
    <source>
        <strain evidence="1 2">SJOD-M-5</strain>
    </source>
</reference>
<keyword evidence="2" id="KW-1185">Reference proteome</keyword>
<proteinExistence type="predicted"/>
<evidence type="ECO:0000313" key="2">
    <source>
        <dbReference type="Proteomes" id="UP000461010"/>
    </source>
</evidence>
<organism evidence="1 2">
    <name type="scientific">Poseidonibacter ostreae</name>
    <dbReference type="NCBI Taxonomy" id="2654171"/>
    <lineage>
        <taxon>Bacteria</taxon>
        <taxon>Pseudomonadati</taxon>
        <taxon>Campylobacterota</taxon>
        <taxon>Epsilonproteobacteria</taxon>
        <taxon>Campylobacterales</taxon>
        <taxon>Arcobacteraceae</taxon>
        <taxon>Poseidonibacter</taxon>
    </lineage>
</organism>
<dbReference type="PANTHER" id="PTHR10948">
    <property type="entry name" value="TRANSPOSASE"/>
    <property type="match status" value="1"/>
</dbReference>